<dbReference type="CDD" id="cd01949">
    <property type="entry name" value="GGDEF"/>
    <property type="match status" value="1"/>
</dbReference>
<dbReference type="PANTHER" id="PTHR46663">
    <property type="entry name" value="DIGUANYLATE CYCLASE DGCT-RELATED"/>
    <property type="match status" value="1"/>
</dbReference>
<dbReference type="GO" id="GO:0003824">
    <property type="term" value="F:catalytic activity"/>
    <property type="evidence" value="ECO:0007669"/>
    <property type="project" value="UniProtKB-ARBA"/>
</dbReference>
<gene>
    <name evidence="2" type="ORF">GQ651_00850</name>
</gene>
<reference evidence="2 3" key="1">
    <citation type="submission" date="2019-12" db="EMBL/GenBank/DDBJ databases">
        <authorList>
            <person name="Lee S.D."/>
        </authorList>
    </citation>
    <scope>NUCLEOTIDE SEQUENCE [LARGE SCALE GENOMIC DNA]</scope>
    <source>
        <strain evidence="2 3">GH1-50</strain>
    </source>
</reference>
<feature type="domain" description="GGDEF" evidence="1">
    <location>
        <begin position="197"/>
        <end position="331"/>
    </location>
</feature>
<dbReference type="InterPro" id="IPR052163">
    <property type="entry name" value="DGC-Regulatory_Protein"/>
</dbReference>
<dbReference type="InterPro" id="IPR043128">
    <property type="entry name" value="Rev_trsase/Diguanyl_cyclase"/>
</dbReference>
<evidence type="ECO:0000313" key="2">
    <source>
        <dbReference type="EMBL" id="MXQ06384.1"/>
    </source>
</evidence>
<dbReference type="FunFam" id="3.30.70.270:FF:000001">
    <property type="entry name" value="Diguanylate cyclase domain protein"/>
    <property type="match status" value="1"/>
</dbReference>
<dbReference type="NCBIfam" id="TIGR00254">
    <property type="entry name" value="GGDEF"/>
    <property type="match status" value="1"/>
</dbReference>
<reference evidence="2 3" key="2">
    <citation type="submission" date="2020-03" db="EMBL/GenBank/DDBJ databases">
        <title>Kangsaoukella pontilimi gen. nov., sp. nov., a new member of the family Rhodobacteraceae isolated from a tidal mudflat.</title>
        <authorList>
            <person name="Kim I.S."/>
        </authorList>
    </citation>
    <scope>NUCLEOTIDE SEQUENCE [LARGE SCALE GENOMIC DNA]</scope>
    <source>
        <strain evidence="2 3">GH1-50</strain>
    </source>
</reference>
<keyword evidence="3" id="KW-1185">Reference proteome</keyword>
<dbReference type="InterPro" id="IPR029787">
    <property type="entry name" value="Nucleotide_cyclase"/>
</dbReference>
<dbReference type="InterPro" id="IPR000160">
    <property type="entry name" value="GGDEF_dom"/>
</dbReference>
<name>A0A7C9IE10_9RHOB</name>
<dbReference type="PANTHER" id="PTHR46663:SF4">
    <property type="entry name" value="DIGUANYLATE CYCLASE DGCT-RELATED"/>
    <property type="match status" value="1"/>
</dbReference>
<proteinExistence type="predicted"/>
<comment type="caution">
    <text evidence="2">The sequence shown here is derived from an EMBL/GenBank/DDBJ whole genome shotgun (WGS) entry which is preliminary data.</text>
</comment>
<dbReference type="PROSITE" id="PS50887">
    <property type="entry name" value="GGDEF"/>
    <property type="match status" value="1"/>
</dbReference>
<dbReference type="Proteomes" id="UP000480350">
    <property type="component" value="Unassembled WGS sequence"/>
</dbReference>
<organism evidence="2 3">
    <name type="scientific">Kangsaoukella pontilimi</name>
    <dbReference type="NCBI Taxonomy" id="2691042"/>
    <lineage>
        <taxon>Bacteria</taxon>
        <taxon>Pseudomonadati</taxon>
        <taxon>Pseudomonadota</taxon>
        <taxon>Alphaproteobacteria</taxon>
        <taxon>Rhodobacterales</taxon>
        <taxon>Paracoccaceae</taxon>
        <taxon>Kangsaoukella</taxon>
    </lineage>
</organism>
<protein>
    <submittedName>
        <fullName evidence="2">Diguanylate cyclase</fullName>
    </submittedName>
</protein>
<evidence type="ECO:0000313" key="3">
    <source>
        <dbReference type="Proteomes" id="UP000480350"/>
    </source>
</evidence>
<dbReference type="Gene3D" id="3.30.70.270">
    <property type="match status" value="1"/>
</dbReference>
<dbReference type="SUPFAM" id="SSF55073">
    <property type="entry name" value="Nucleotide cyclase"/>
    <property type="match status" value="1"/>
</dbReference>
<dbReference type="RefSeq" id="WP_160762325.1">
    <property type="nucleotide sequence ID" value="NZ_WUPT01000001.1"/>
</dbReference>
<accession>A0A7C9IE10</accession>
<dbReference type="Pfam" id="PF00990">
    <property type="entry name" value="GGDEF"/>
    <property type="match status" value="1"/>
</dbReference>
<dbReference type="AlphaFoldDB" id="A0A7C9IE10"/>
<dbReference type="EMBL" id="WUPT01000001">
    <property type="protein sequence ID" value="MXQ06384.1"/>
    <property type="molecule type" value="Genomic_DNA"/>
</dbReference>
<sequence>MTSEAARERVPIASDALAVLMPLYLRLDADGIILAVGPTLAKIDDNLVGQDFLDRFDVIRPRGIVRVQELRAALARAVHIRVRSPRGPNVGLRCVAMPVGDDESGLLVNCSFGMQVADAVVAYDLTHHDFAPTDLAVEMLYLVEGRKAAEKEARQLIARLEQSRIEAEKRSLTDELTGLANRRAFDREVIKLVDSGQPFAVLAIDLDHFKAVNDQYGHTVGDAVLRVAAQRLRTCLRESDFVARIGGDEFLAILRDVGDASLPVTVGERLVERLKEPIMVEGVTCHIAASVGIANEAGLTQEAAQTLMARADEALYRSKRSGRGLVTVSAD</sequence>
<dbReference type="SMART" id="SM00267">
    <property type="entry name" value="GGDEF"/>
    <property type="match status" value="1"/>
</dbReference>
<evidence type="ECO:0000259" key="1">
    <source>
        <dbReference type="PROSITE" id="PS50887"/>
    </source>
</evidence>